<dbReference type="NCBIfam" id="TIGR01003">
    <property type="entry name" value="PTS_HPr_family"/>
    <property type="match status" value="1"/>
</dbReference>
<name>A0A7U9TKD4_9MOLU</name>
<dbReference type="Pfam" id="PF00381">
    <property type="entry name" value="PTS-HPr"/>
    <property type="match status" value="1"/>
</dbReference>
<evidence type="ECO:0000256" key="2">
    <source>
        <dbReference type="ARBA" id="ARBA00022490"/>
    </source>
</evidence>
<organism evidence="4 5">
    <name type="scientific">Mariniplasma anaerobium</name>
    <dbReference type="NCBI Taxonomy" id="2735436"/>
    <lineage>
        <taxon>Bacteria</taxon>
        <taxon>Bacillati</taxon>
        <taxon>Mycoplasmatota</taxon>
        <taxon>Mollicutes</taxon>
        <taxon>Acholeplasmatales</taxon>
        <taxon>Acholeplasmataceae</taxon>
        <taxon>Mariniplasma</taxon>
    </lineage>
</organism>
<evidence type="ECO:0000313" key="4">
    <source>
        <dbReference type="EMBL" id="BCR36567.1"/>
    </source>
</evidence>
<dbReference type="RefSeq" id="WP_176239216.1">
    <property type="nucleotide sequence ID" value="NZ_AP024412.1"/>
</dbReference>
<comment type="subcellular location">
    <subcellularLocation>
        <location evidence="1">Cytoplasm</location>
    </subcellularLocation>
</comment>
<gene>
    <name evidence="4" type="primary">ptsH_2</name>
    <name evidence="4" type="ORF">MPAN_014600</name>
</gene>
<dbReference type="GO" id="GO:0005737">
    <property type="term" value="C:cytoplasm"/>
    <property type="evidence" value="ECO:0007669"/>
    <property type="project" value="UniProtKB-SubCell"/>
</dbReference>
<dbReference type="PANTHER" id="PTHR33705:SF2">
    <property type="entry name" value="PHOSPHOCARRIER PROTEIN NPR"/>
    <property type="match status" value="1"/>
</dbReference>
<dbReference type="InterPro" id="IPR035895">
    <property type="entry name" value="HPr-like_sf"/>
</dbReference>
<protein>
    <submittedName>
        <fullName evidence="4">Phosphocarrier protein HPr</fullName>
    </submittedName>
</protein>
<dbReference type="PRINTS" id="PR00107">
    <property type="entry name" value="PHOSPHOCPHPR"/>
</dbReference>
<accession>A0A7U9TKD4</accession>
<dbReference type="PROSITE" id="PS51350">
    <property type="entry name" value="PTS_HPR_DOM"/>
    <property type="match status" value="1"/>
</dbReference>
<dbReference type="SUPFAM" id="SSF55594">
    <property type="entry name" value="HPr-like"/>
    <property type="match status" value="1"/>
</dbReference>
<proteinExistence type="predicted"/>
<dbReference type="InterPro" id="IPR002114">
    <property type="entry name" value="PTS_HPr_Ser_P_site"/>
</dbReference>
<dbReference type="GO" id="GO:0009401">
    <property type="term" value="P:phosphoenolpyruvate-dependent sugar phosphotransferase system"/>
    <property type="evidence" value="ECO:0007669"/>
    <property type="project" value="UniProtKB-KW"/>
</dbReference>
<keyword evidence="2" id="KW-0963">Cytoplasm</keyword>
<dbReference type="AlphaFoldDB" id="A0A7U9TKD4"/>
<dbReference type="KEGG" id="manr:MPAN_014600"/>
<dbReference type="PROSITE" id="PS00589">
    <property type="entry name" value="PTS_HPR_SER"/>
    <property type="match status" value="1"/>
</dbReference>
<keyword evidence="3" id="KW-0598">Phosphotransferase system</keyword>
<dbReference type="CDD" id="cd00367">
    <property type="entry name" value="PTS-HPr_like"/>
    <property type="match status" value="1"/>
</dbReference>
<dbReference type="InterPro" id="IPR050399">
    <property type="entry name" value="HPr"/>
</dbReference>
<reference evidence="4" key="1">
    <citation type="submission" date="2021-01" db="EMBL/GenBank/DDBJ databases">
        <title>Draft genome sequence of Acholeplasmataceae bacterium strain Mahy22.</title>
        <authorList>
            <person name="Watanabe M."/>
            <person name="Kojima H."/>
            <person name="Fukui M."/>
        </authorList>
    </citation>
    <scope>NUCLEOTIDE SEQUENCE</scope>
    <source>
        <strain evidence="4">Mahy22</strain>
    </source>
</reference>
<dbReference type="EMBL" id="AP024412">
    <property type="protein sequence ID" value="BCR36567.1"/>
    <property type="molecule type" value="Genomic_DNA"/>
</dbReference>
<sequence>MEKEITIKSTTGLHASLAAKVVQTASKYSVEIELHYGEKIVDLKSILALMSLAVPQGQNVKIVARGSRAEEAIKDVSSILG</sequence>
<keyword evidence="5" id="KW-1185">Reference proteome</keyword>
<dbReference type="PANTHER" id="PTHR33705">
    <property type="entry name" value="PHOSPHOCARRIER PROTEIN HPR"/>
    <property type="match status" value="1"/>
</dbReference>
<dbReference type="Gene3D" id="3.30.1340.10">
    <property type="entry name" value="HPr-like"/>
    <property type="match status" value="1"/>
</dbReference>
<dbReference type="InterPro" id="IPR000032">
    <property type="entry name" value="HPr-like"/>
</dbReference>
<evidence type="ECO:0000256" key="3">
    <source>
        <dbReference type="ARBA" id="ARBA00022683"/>
    </source>
</evidence>
<evidence type="ECO:0000313" key="5">
    <source>
        <dbReference type="Proteomes" id="UP000620133"/>
    </source>
</evidence>
<dbReference type="Proteomes" id="UP000620133">
    <property type="component" value="Chromosome"/>
</dbReference>
<evidence type="ECO:0000256" key="1">
    <source>
        <dbReference type="ARBA" id="ARBA00004496"/>
    </source>
</evidence>